<dbReference type="RefSeq" id="WP_183966054.1">
    <property type="nucleotide sequence ID" value="NZ_BAABBZ010000007.1"/>
</dbReference>
<sequence>MQGMMMQMPLRIIEILDYAATAHPKGEIVSQRTEGDIHRQTYKDTYKRTAQLAHGLESLGVGMGTRVATLAWNGYRHFELYYAISGMGAVCHTINPRLSAEQMLYIIGHAQDKVLCVDLTFVPIIEALAEHLPEDLQLVVMTDRAHMPDSALDLLCYEDLLDGQADSYDWPLVDENTAASLCYTSGTTGHPKGALYSHRSTVLHALFISVTLPKSLNEGGRILPVVPMFHVNSWGLPYAAPLVGASLVMPGPKLDGPSLYQLMEAEQVTASWGVPTVWLGLRAEVEAQGKPPEALSQLVIGGSAAPRAMIDFFERQGVDVCHAWGMTEMSPVGTHAQVPAGMDLSFDERVSLKATQGRRVFGVEMKINDEDGNALPQDGTAMGELFVRGNAIISGYFNNPEASEKAFASEGWFGTGDVASISADGFLTIQDRSKDLIKSGGEWISSIDLENIAMAHPKVANCAVIAVSHPKWEERPLLVVVPKDGGPTLEEVHALMLEHVAKWQLPDAMEFVDDLPLTATGKVSKLTLRQRFDGYELPDAG</sequence>
<keyword evidence="15" id="KW-1185">Reference proteome</keyword>
<dbReference type="NCBIfam" id="NF004837">
    <property type="entry name" value="PRK06187.1"/>
    <property type="match status" value="1"/>
</dbReference>
<evidence type="ECO:0000259" key="13">
    <source>
        <dbReference type="Pfam" id="PF13193"/>
    </source>
</evidence>
<evidence type="ECO:0000259" key="12">
    <source>
        <dbReference type="Pfam" id="PF00501"/>
    </source>
</evidence>
<evidence type="ECO:0000256" key="11">
    <source>
        <dbReference type="ARBA" id="ARBA00067668"/>
    </source>
</evidence>
<keyword evidence="8" id="KW-0443">Lipid metabolism</keyword>
<dbReference type="Pfam" id="PF13193">
    <property type="entry name" value="AMP-binding_C"/>
    <property type="match status" value="1"/>
</dbReference>
<evidence type="ECO:0000256" key="8">
    <source>
        <dbReference type="ARBA" id="ARBA00023098"/>
    </source>
</evidence>
<dbReference type="InterPro" id="IPR000873">
    <property type="entry name" value="AMP-dep_synth/lig_dom"/>
</dbReference>
<gene>
    <name evidence="14" type="ORF">GGQ68_002348</name>
</gene>
<dbReference type="Gene3D" id="3.30.300.30">
    <property type="match status" value="1"/>
</dbReference>
<accession>A0A7W6DSQ3</accession>
<dbReference type="CDD" id="cd12119">
    <property type="entry name" value="ttLC_FACS_AlkK_like"/>
    <property type="match status" value="1"/>
</dbReference>
<evidence type="ECO:0000256" key="3">
    <source>
        <dbReference type="ARBA" id="ARBA00011738"/>
    </source>
</evidence>
<dbReference type="PANTHER" id="PTHR43859:SF4">
    <property type="entry name" value="BUTANOATE--COA LIGASE AAE1-RELATED"/>
    <property type="match status" value="1"/>
</dbReference>
<evidence type="ECO:0000256" key="1">
    <source>
        <dbReference type="ARBA" id="ARBA00001946"/>
    </source>
</evidence>
<comment type="similarity">
    <text evidence="2">Belongs to the ATP-dependent AMP-binding enzyme family.</text>
</comment>
<evidence type="ECO:0000313" key="15">
    <source>
        <dbReference type="Proteomes" id="UP000541426"/>
    </source>
</evidence>
<evidence type="ECO:0000256" key="5">
    <source>
        <dbReference type="ARBA" id="ARBA00022723"/>
    </source>
</evidence>
<comment type="caution">
    <text evidence="14">The sequence shown here is derived from an EMBL/GenBank/DDBJ whole genome shotgun (WGS) entry which is preliminary data.</text>
</comment>
<keyword evidence="5" id="KW-0479">Metal-binding</keyword>
<dbReference type="Gene3D" id="3.40.50.12780">
    <property type="entry name" value="N-terminal domain of ligase-like"/>
    <property type="match status" value="1"/>
</dbReference>
<reference evidence="14 15" key="1">
    <citation type="submission" date="2020-08" db="EMBL/GenBank/DDBJ databases">
        <title>Genomic Encyclopedia of Type Strains, Phase IV (KMG-IV): sequencing the most valuable type-strain genomes for metagenomic binning, comparative biology and taxonomic classification.</title>
        <authorList>
            <person name="Goeker M."/>
        </authorList>
    </citation>
    <scope>NUCLEOTIDE SEQUENCE [LARGE SCALE GENOMIC DNA]</scope>
    <source>
        <strain evidence="14 15">DSM 102235</strain>
    </source>
</reference>
<proteinExistence type="inferred from homology"/>
<dbReference type="AlphaFoldDB" id="A0A7W6DSQ3"/>
<comment type="cofactor">
    <cofactor evidence="1">
        <name>Mg(2+)</name>
        <dbReference type="ChEBI" id="CHEBI:18420"/>
    </cofactor>
</comment>
<evidence type="ECO:0000256" key="6">
    <source>
        <dbReference type="ARBA" id="ARBA00022832"/>
    </source>
</evidence>
<organism evidence="14 15">
    <name type="scientific">Sagittula marina</name>
    <dbReference type="NCBI Taxonomy" id="943940"/>
    <lineage>
        <taxon>Bacteria</taxon>
        <taxon>Pseudomonadati</taxon>
        <taxon>Pseudomonadota</taxon>
        <taxon>Alphaproteobacteria</taxon>
        <taxon>Rhodobacterales</taxon>
        <taxon>Roseobacteraceae</taxon>
        <taxon>Sagittula</taxon>
    </lineage>
</organism>
<evidence type="ECO:0000256" key="10">
    <source>
        <dbReference type="ARBA" id="ARBA00066616"/>
    </source>
</evidence>
<keyword evidence="4 14" id="KW-0436">Ligase</keyword>
<dbReference type="GO" id="GO:0006631">
    <property type="term" value="P:fatty acid metabolic process"/>
    <property type="evidence" value="ECO:0007669"/>
    <property type="project" value="UniProtKB-KW"/>
</dbReference>
<keyword evidence="6" id="KW-0276">Fatty acid metabolism</keyword>
<evidence type="ECO:0000256" key="9">
    <source>
        <dbReference type="ARBA" id="ARBA00051915"/>
    </source>
</evidence>
<comment type="catalytic activity">
    <reaction evidence="9">
        <text>3-(methylsulfanyl)propanoate + ATP + CoA = 3-(methylsulfanyl)propanoyl-CoA + AMP + diphosphate</text>
        <dbReference type="Rhea" id="RHEA:43052"/>
        <dbReference type="ChEBI" id="CHEBI:30616"/>
        <dbReference type="ChEBI" id="CHEBI:33019"/>
        <dbReference type="ChEBI" id="CHEBI:49016"/>
        <dbReference type="ChEBI" id="CHEBI:57287"/>
        <dbReference type="ChEBI" id="CHEBI:82815"/>
        <dbReference type="ChEBI" id="CHEBI:456215"/>
        <dbReference type="EC" id="6.2.1.44"/>
    </reaction>
    <physiologicalReaction direction="left-to-right" evidence="9">
        <dbReference type="Rhea" id="RHEA:43053"/>
    </physiologicalReaction>
</comment>
<dbReference type="PROSITE" id="PS00455">
    <property type="entry name" value="AMP_BINDING"/>
    <property type="match status" value="1"/>
</dbReference>
<evidence type="ECO:0000313" key="14">
    <source>
        <dbReference type="EMBL" id="MBB3986010.1"/>
    </source>
</evidence>
<dbReference type="EC" id="6.2.1.44" evidence="10"/>
<dbReference type="GO" id="GO:0046872">
    <property type="term" value="F:metal ion binding"/>
    <property type="evidence" value="ECO:0007669"/>
    <property type="project" value="UniProtKB-KW"/>
</dbReference>
<evidence type="ECO:0000256" key="4">
    <source>
        <dbReference type="ARBA" id="ARBA00022598"/>
    </source>
</evidence>
<dbReference type="PANTHER" id="PTHR43859">
    <property type="entry name" value="ACYL-ACTIVATING ENZYME"/>
    <property type="match status" value="1"/>
</dbReference>
<dbReference type="Pfam" id="PF00501">
    <property type="entry name" value="AMP-binding"/>
    <property type="match status" value="1"/>
</dbReference>
<evidence type="ECO:0000256" key="7">
    <source>
        <dbReference type="ARBA" id="ARBA00022842"/>
    </source>
</evidence>
<feature type="domain" description="AMP-dependent synthetase/ligase" evidence="12">
    <location>
        <begin position="19"/>
        <end position="397"/>
    </location>
</feature>
<dbReference type="InterPro" id="IPR045851">
    <property type="entry name" value="AMP-bd_C_sf"/>
</dbReference>
<keyword evidence="7" id="KW-0460">Magnesium</keyword>
<dbReference type="GO" id="GO:0016874">
    <property type="term" value="F:ligase activity"/>
    <property type="evidence" value="ECO:0007669"/>
    <property type="project" value="UniProtKB-KW"/>
</dbReference>
<dbReference type="Proteomes" id="UP000541426">
    <property type="component" value="Unassembled WGS sequence"/>
</dbReference>
<dbReference type="FunFam" id="3.30.300.30:FF:000008">
    <property type="entry name" value="2,3-dihydroxybenzoate-AMP ligase"/>
    <property type="match status" value="1"/>
</dbReference>
<dbReference type="SUPFAM" id="SSF56801">
    <property type="entry name" value="Acetyl-CoA synthetase-like"/>
    <property type="match status" value="1"/>
</dbReference>
<evidence type="ECO:0000256" key="2">
    <source>
        <dbReference type="ARBA" id="ARBA00006432"/>
    </source>
</evidence>
<dbReference type="InterPro" id="IPR042099">
    <property type="entry name" value="ANL_N_sf"/>
</dbReference>
<protein>
    <recommendedName>
        <fullName evidence="11">3-methylmercaptopropionyl-CoA ligase</fullName>
        <ecNumber evidence="10">6.2.1.44</ecNumber>
    </recommendedName>
</protein>
<comment type="subunit">
    <text evidence="3">Homodimer.</text>
</comment>
<dbReference type="EMBL" id="JACIEJ010000005">
    <property type="protein sequence ID" value="MBB3986010.1"/>
    <property type="molecule type" value="Genomic_DNA"/>
</dbReference>
<dbReference type="InterPro" id="IPR025110">
    <property type="entry name" value="AMP-bd_C"/>
</dbReference>
<dbReference type="InterPro" id="IPR020845">
    <property type="entry name" value="AMP-binding_CS"/>
</dbReference>
<name>A0A7W6DSQ3_9RHOB</name>
<feature type="domain" description="AMP-binding enzyme C-terminal" evidence="13">
    <location>
        <begin position="449"/>
        <end position="522"/>
    </location>
</feature>